<organism evidence="1">
    <name type="scientific">marine metagenome</name>
    <dbReference type="NCBI Taxonomy" id="408172"/>
    <lineage>
        <taxon>unclassified sequences</taxon>
        <taxon>metagenomes</taxon>
        <taxon>ecological metagenomes</taxon>
    </lineage>
</organism>
<proteinExistence type="predicted"/>
<protein>
    <submittedName>
        <fullName evidence="1">Uncharacterized protein</fullName>
    </submittedName>
</protein>
<name>A0A382GGD6_9ZZZZ</name>
<evidence type="ECO:0000313" key="1">
    <source>
        <dbReference type="EMBL" id="SVB73912.1"/>
    </source>
</evidence>
<dbReference type="AlphaFoldDB" id="A0A382GGD6"/>
<reference evidence="1" key="1">
    <citation type="submission" date="2018-05" db="EMBL/GenBank/DDBJ databases">
        <authorList>
            <person name="Lanie J.A."/>
            <person name="Ng W.-L."/>
            <person name="Kazmierczak K.M."/>
            <person name="Andrzejewski T.M."/>
            <person name="Davidsen T.M."/>
            <person name="Wayne K.J."/>
            <person name="Tettelin H."/>
            <person name="Glass J.I."/>
            <person name="Rusch D."/>
            <person name="Podicherti R."/>
            <person name="Tsui H.-C.T."/>
            <person name="Winkler M.E."/>
        </authorList>
    </citation>
    <scope>NUCLEOTIDE SEQUENCE</scope>
</reference>
<dbReference type="EMBL" id="UINC01055255">
    <property type="protein sequence ID" value="SVB73912.1"/>
    <property type="molecule type" value="Genomic_DNA"/>
</dbReference>
<accession>A0A382GGD6</accession>
<sequence length="40" mass="4737">MLILNKRDSIQDPVDNLFYNLSLFLFQKISSYSVSHKTIF</sequence>
<gene>
    <name evidence="1" type="ORF">METZ01_LOCUS226766</name>
</gene>